<dbReference type="GO" id="GO:0030313">
    <property type="term" value="C:cell envelope"/>
    <property type="evidence" value="ECO:0007669"/>
    <property type="project" value="UniProtKB-SubCell"/>
</dbReference>
<dbReference type="OrthoDB" id="9814902at2"/>
<accession>A0A1R4J3U0</accession>
<dbReference type="SUPFAM" id="SSF53850">
    <property type="entry name" value="Periplasmic binding protein-like II"/>
    <property type="match status" value="1"/>
</dbReference>
<evidence type="ECO:0000313" key="8">
    <source>
        <dbReference type="Proteomes" id="UP000196778"/>
    </source>
</evidence>
<keyword evidence="8" id="KW-1185">Reference proteome</keyword>
<dbReference type="PANTHER" id="PTHR35936">
    <property type="entry name" value="MEMBRANE-BOUND LYTIC MUREIN TRANSGLYCOSYLASE F"/>
    <property type="match status" value="1"/>
</dbReference>
<feature type="domain" description="Solute-binding protein family 3/N-terminal" evidence="6">
    <location>
        <begin position="47"/>
        <end position="267"/>
    </location>
</feature>
<dbReference type="Pfam" id="PF00497">
    <property type="entry name" value="SBP_bac_3"/>
    <property type="match status" value="1"/>
</dbReference>
<feature type="chain" id="PRO_5039477067" evidence="5">
    <location>
        <begin position="22"/>
        <end position="270"/>
    </location>
</feature>
<dbReference type="PANTHER" id="PTHR35936:SF34">
    <property type="entry name" value="ABC TRANSPORTER EXTRACELLULAR-BINDING PROTEIN YCKB-RELATED"/>
    <property type="match status" value="1"/>
</dbReference>
<dbReference type="RefSeq" id="WP_087136597.1">
    <property type="nucleotide sequence ID" value="NZ_FUKR01000032.1"/>
</dbReference>
<feature type="signal peptide" evidence="5">
    <location>
        <begin position="1"/>
        <end position="21"/>
    </location>
</feature>
<dbReference type="Gene3D" id="3.40.190.10">
    <property type="entry name" value="Periplasmic binding protein-like II"/>
    <property type="match status" value="2"/>
</dbReference>
<dbReference type="InterPro" id="IPR001638">
    <property type="entry name" value="Solute-binding_3/MltF_N"/>
</dbReference>
<reference evidence="8" key="1">
    <citation type="submission" date="2017-02" db="EMBL/GenBank/DDBJ databases">
        <authorList>
            <person name="Dridi B."/>
        </authorList>
    </citation>
    <scope>NUCLEOTIDE SEQUENCE [LARGE SCALE GENOMIC DNA]</scope>
    <source>
        <strain evidence="8">EB411</strain>
    </source>
</reference>
<evidence type="ECO:0000256" key="4">
    <source>
        <dbReference type="RuleBase" id="RU003744"/>
    </source>
</evidence>
<dbReference type="EMBL" id="FUKR01000032">
    <property type="protein sequence ID" value="SJN26445.1"/>
    <property type="molecule type" value="Genomic_DNA"/>
</dbReference>
<evidence type="ECO:0000259" key="6">
    <source>
        <dbReference type="SMART" id="SM00062"/>
    </source>
</evidence>
<organism evidence="7 8">
    <name type="scientific">Mycetocola reblochoni REB411</name>
    <dbReference type="NCBI Taxonomy" id="1255698"/>
    <lineage>
        <taxon>Bacteria</taxon>
        <taxon>Bacillati</taxon>
        <taxon>Actinomycetota</taxon>
        <taxon>Actinomycetes</taxon>
        <taxon>Micrococcales</taxon>
        <taxon>Microbacteriaceae</taxon>
        <taxon>Mycetocola</taxon>
    </lineage>
</organism>
<evidence type="ECO:0000256" key="1">
    <source>
        <dbReference type="ARBA" id="ARBA00004196"/>
    </source>
</evidence>
<protein>
    <submittedName>
        <fullName evidence="7">L-Cystine ABC transporter, periplasmic cystine-binding protein TcyA</fullName>
    </submittedName>
</protein>
<dbReference type="SMART" id="SM00062">
    <property type="entry name" value="PBPb"/>
    <property type="match status" value="1"/>
</dbReference>
<comment type="similarity">
    <text evidence="2 4">Belongs to the bacterial solute-binding protein 3 family.</text>
</comment>
<comment type="subcellular location">
    <subcellularLocation>
        <location evidence="1">Cell envelope</location>
    </subcellularLocation>
</comment>
<dbReference type="PROSITE" id="PS51257">
    <property type="entry name" value="PROKAR_LIPOPROTEIN"/>
    <property type="match status" value="1"/>
</dbReference>
<dbReference type="AlphaFoldDB" id="A0A1R4J3U0"/>
<evidence type="ECO:0000256" key="5">
    <source>
        <dbReference type="SAM" id="SignalP"/>
    </source>
</evidence>
<evidence type="ECO:0000256" key="3">
    <source>
        <dbReference type="ARBA" id="ARBA00022729"/>
    </source>
</evidence>
<dbReference type="CDD" id="cd13711">
    <property type="entry name" value="PBP2_Ngo0372_TcyA"/>
    <property type="match status" value="1"/>
</dbReference>
<name>A0A1R4J3U0_9MICO</name>
<evidence type="ECO:0000313" key="7">
    <source>
        <dbReference type="EMBL" id="SJN26445.1"/>
    </source>
</evidence>
<proteinExistence type="inferred from homology"/>
<evidence type="ECO:0000256" key="2">
    <source>
        <dbReference type="ARBA" id="ARBA00010333"/>
    </source>
</evidence>
<keyword evidence="3 5" id="KW-0732">Signal</keyword>
<dbReference type="PROSITE" id="PS01039">
    <property type="entry name" value="SBP_BACTERIAL_3"/>
    <property type="match status" value="1"/>
</dbReference>
<gene>
    <name evidence="7" type="ORF">FM119_05035</name>
</gene>
<sequence>MSRLRRALIVPVVLGSLLGLAACSGQSDDAATPAGGLTLEQITEAGVLRVGTEGTYRPFSFHEDGSGDLTGYDVEVITAVAEKLGVTAEFDETQWDALFAALDAGRIDVIANQVSINDEREAKYTLSTPYSVSPGVLVVADGTDDISGFDDIEGKTLAQSLTSNWYTLAESYGATVEGVEGWAQAAELLSQGRVDATINDKLTVLDDQKNSGDRGLRIVAESDEPSRSALAFPGGSEELVAAVDDALAELRADGVLAELGEKYFGEDVSE</sequence>
<dbReference type="InterPro" id="IPR018313">
    <property type="entry name" value="SBP_3_CS"/>
</dbReference>
<dbReference type="Proteomes" id="UP000196778">
    <property type="component" value="Unassembled WGS sequence"/>
</dbReference>